<reference evidence="1 2" key="1">
    <citation type="submission" date="2019-05" db="EMBL/GenBank/DDBJ databases">
        <title>Another draft genome of Portunus trituberculatus and its Hox gene families provides insights of decapod evolution.</title>
        <authorList>
            <person name="Jeong J.-H."/>
            <person name="Song I."/>
            <person name="Kim S."/>
            <person name="Choi T."/>
            <person name="Kim D."/>
            <person name="Ryu S."/>
            <person name="Kim W."/>
        </authorList>
    </citation>
    <scope>NUCLEOTIDE SEQUENCE [LARGE SCALE GENOMIC DNA]</scope>
    <source>
        <tissue evidence="1">Muscle</tissue>
    </source>
</reference>
<evidence type="ECO:0000313" key="1">
    <source>
        <dbReference type="EMBL" id="MPC76584.1"/>
    </source>
</evidence>
<dbReference type="AlphaFoldDB" id="A0A5B7I6Z5"/>
<keyword evidence="2" id="KW-1185">Reference proteome</keyword>
<organism evidence="1 2">
    <name type="scientific">Portunus trituberculatus</name>
    <name type="common">Swimming crab</name>
    <name type="synonym">Neptunus trituberculatus</name>
    <dbReference type="NCBI Taxonomy" id="210409"/>
    <lineage>
        <taxon>Eukaryota</taxon>
        <taxon>Metazoa</taxon>
        <taxon>Ecdysozoa</taxon>
        <taxon>Arthropoda</taxon>
        <taxon>Crustacea</taxon>
        <taxon>Multicrustacea</taxon>
        <taxon>Malacostraca</taxon>
        <taxon>Eumalacostraca</taxon>
        <taxon>Eucarida</taxon>
        <taxon>Decapoda</taxon>
        <taxon>Pleocyemata</taxon>
        <taxon>Brachyura</taxon>
        <taxon>Eubrachyura</taxon>
        <taxon>Portunoidea</taxon>
        <taxon>Portunidae</taxon>
        <taxon>Portuninae</taxon>
        <taxon>Portunus</taxon>
    </lineage>
</organism>
<evidence type="ECO:0000313" key="2">
    <source>
        <dbReference type="Proteomes" id="UP000324222"/>
    </source>
</evidence>
<dbReference type="Proteomes" id="UP000324222">
    <property type="component" value="Unassembled WGS sequence"/>
</dbReference>
<gene>
    <name evidence="1" type="ORF">E2C01_071001</name>
</gene>
<sequence length="107" mass="11837">MHHVTLSPSLYSYLSCLPCVWSPSFPLPVCQCVLVLTYATRGSKAVNHWVLKSSHTHALIWERFTCERDLSTCPSLAPSPVHAGHVDTVHVTRHLFVFISPSGLAAK</sequence>
<dbReference type="EMBL" id="VSRR010043674">
    <property type="protein sequence ID" value="MPC76584.1"/>
    <property type="molecule type" value="Genomic_DNA"/>
</dbReference>
<proteinExistence type="predicted"/>
<protein>
    <submittedName>
        <fullName evidence="1">Uncharacterized protein</fullName>
    </submittedName>
</protein>
<name>A0A5B7I6Z5_PORTR</name>
<comment type="caution">
    <text evidence="1">The sequence shown here is derived from an EMBL/GenBank/DDBJ whole genome shotgun (WGS) entry which is preliminary data.</text>
</comment>
<accession>A0A5B7I6Z5</accession>